<keyword evidence="4 5" id="KW-0472">Membrane</keyword>
<keyword evidence="2 5" id="KW-0812">Transmembrane</keyword>
<evidence type="ECO:0000256" key="1">
    <source>
        <dbReference type="ARBA" id="ARBA00004141"/>
    </source>
</evidence>
<organism evidence="7 8">
    <name type="scientific">Natronobacterium texcoconense</name>
    <dbReference type="NCBI Taxonomy" id="1095778"/>
    <lineage>
        <taxon>Archaea</taxon>
        <taxon>Methanobacteriati</taxon>
        <taxon>Methanobacteriota</taxon>
        <taxon>Stenosarchaea group</taxon>
        <taxon>Halobacteria</taxon>
        <taxon>Halobacteriales</taxon>
        <taxon>Natrialbaceae</taxon>
        <taxon>Natronobacterium</taxon>
    </lineage>
</organism>
<feature type="transmembrane region" description="Helical" evidence="5">
    <location>
        <begin position="379"/>
        <end position="401"/>
    </location>
</feature>
<dbReference type="InterPro" id="IPR035952">
    <property type="entry name" value="Rhomboid-like_sf"/>
</dbReference>
<dbReference type="RefSeq" id="WP_090385489.1">
    <property type="nucleotide sequence ID" value="NZ_FNLC01000006.1"/>
</dbReference>
<sequence>MLSIATLLSAVVLGTLLVSVAIVKRLQEREYGHGGRWQELARSRFVLGIPWGTLVVIAFVLAVYLFVQDGISDFSDPVTLPYRSWSYFYPLGIATASFSHAGPGHLISNLVGTLVAAPIAEFAWGHYPQGRDADDTADPPWRRPWIRALVVFPLVVIGVGLLTSLFALGPVIGFSGVVFAFAAFALVHYPIVTLIATLGVQSALYTVYSALQNPIHVYVAEPAPPTPPSWAGIAIQGHALGFFIGLVLGIALIEWRNNRPDPFHLWLALVLYAISSGLWQIYWFGEGNSFYLFQGPGVALVVALALVITLALYASERSLFPKRVERFLVRLRGSEWAVDRPLELARSSSPDFGRIHEIAGGYRTERTTNLSSYSRRGGALLVVLLVLAALVGMAIPVNVVAVDASPQSPESAIEIEDYTIEYAEDVENELVSDFGIDQLGEGLEASGVIVASEQRNLWIEAVTEQHLAYTGNETVTVGGPGWRSSVVVERAGWEPVGNEPVYQIRMAERGEDQQVVYESSEVQADVLVENRTITVLSEDGEFRLEVASAETGIAETAAIPETDESTSAAGVQFEHEDGTIYAMTDETVVAVASEETYDG</sequence>
<gene>
    <name evidence="7" type="ORF">SAMN04489842_3850</name>
</gene>
<feature type="transmembrane region" description="Helical" evidence="5">
    <location>
        <begin position="291"/>
        <end position="313"/>
    </location>
</feature>
<evidence type="ECO:0000313" key="8">
    <source>
        <dbReference type="Proteomes" id="UP000198848"/>
    </source>
</evidence>
<evidence type="ECO:0000259" key="6">
    <source>
        <dbReference type="Pfam" id="PF01694"/>
    </source>
</evidence>
<feature type="transmembrane region" description="Helical" evidence="5">
    <location>
        <begin position="265"/>
        <end position="285"/>
    </location>
</feature>
<dbReference type="GO" id="GO:0006508">
    <property type="term" value="P:proteolysis"/>
    <property type="evidence" value="ECO:0007669"/>
    <property type="project" value="UniProtKB-KW"/>
</dbReference>
<comment type="subcellular location">
    <subcellularLocation>
        <location evidence="1">Membrane</location>
        <topology evidence="1">Multi-pass membrane protein</topology>
    </subcellularLocation>
</comment>
<dbReference type="GO" id="GO:0016020">
    <property type="term" value="C:membrane"/>
    <property type="evidence" value="ECO:0007669"/>
    <property type="project" value="UniProtKB-SubCell"/>
</dbReference>
<evidence type="ECO:0000256" key="4">
    <source>
        <dbReference type="ARBA" id="ARBA00023136"/>
    </source>
</evidence>
<evidence type="ECO:0000256" key="3">
    <source>
        <dbReference type="ARBA" id="ARBA00022989"/>
    </source>
</evidence>
<dbReference type="AlphaFoldDB" id="A0A1H1IWB2"/>
<keyword evidence="7" id="KW-0378">Hydrolase</keyword>
<name>A0A1H1IWB2_NATTX</name>
<feature type="transmembrane region" description="Helical" evidence="5">
    <location>
        <begin position="145"/>
        <end position="162"/>
    </location>
</feature>
<dbReference type="Pfam" id="PF01694">
    <property type="entry name" value="Rhomboid"/>
    <property type="match status" value="1"/>
</dbReference>
<evidence type="ECO:0000256" key="2">
    <source>
        <dbReference type="ARBA" id="ARBA00022692"/>
    </source>
</evidence>
<proteinExistence type="predicted"/>
<dbReference type="InterPro" id="IPR022764">
    <property type="entry name" value="Peptidase_S54_rhomboid_dom"/>
</dbReference>
<keyword evidence="7" id="KW-0645">Protease</keyword>
<feature type="transmembrane region" description="Helical" evidence="5">
    <location>
        <begin position="45"/>
        <end position="67"/>
    </location>
</feature>
<dbReference type="EMBL" id="FNLC01000006">
    <property type="protein sequence ID" value="SDR41997.1"/>
    <property type="molecule type" value="Genomic_DNA"/>
</dbReference>
<dbReference type="STRING" id="1095778.SAMN04489842_3850"/>
<keyword evidence="3 5" id="KW-1133">Transmembrane helix</keyword>
<feature type="domain" description="Peptidase S54 rhomboid" evidence="6">
    <location>
        <begin position="93"/>
        <end position="253"/>
    </location>
</feature>
<reference evidence="8" key="1">
    <citation type="submission" date="2016-10" db="EMBL/GenBank/DDBJ databases">
        <authorList>
            <person name="Varghese N."/>
            <person name="Submissions S."/>
        </authorList>
    </citation>
    <scope>NUCLEOTIDE SEQUENCE [LARGE SCALE GENOMIC DNA]</scope>
    <source>
        <strain evidence="8">DSM 24767</strain>
    </source>
</reference>
<dbReference type="GO" id="GO:0004252">
    <property type="term" value="F:serine-type endopeptidase activity"/>
    <property type="evidence" value="ECO:0007669"/>
    <property type="project" value="InterPro"/>
</dbReference>
<feature type="transmembrane region" description="Helical" evidence="5">
    <location>
        <begin position="168"/>
        <end position="187"/>
    </location>
</feature>
<protein>
    <submittedName>
        <fullName evidence="7">Membrane associated serine protease, rhomboid family</fullName>
    </submittedName>
</protein>
<evidence type="ECO:0000313" key="7">
    <source>
        <dbReference type="EMBL" id="SDR41997.1"/>
    </source>
</evidence>
<dbReference type="OrthoDB" id="205691at2157"/>
<dbReference type="Proteomes" id="UP000198848">
    <property type="component" value="Unassembled WGS sequence"/>
</dbReference>
<feature type="transmembrane region" description="Helical" evidence="5">
    <location>
        <begin position="106"/>
        <end position="124"/>
    </location>
</feature>
<keyword evidence="8" id="KW-1185">Reference proteome</keyword>
<dbReference type="SUPFAM" id="SSF144091">
    <property type="entry name" value="Rhomboid-like"/>
    <property type="match status" value="1"/>
</dbReference>
<feature type="transmembrane region" description="Helical" evidence="5">
    <location>
        <begin position="231"/>
        <end position="253"/>
    </location>
</feature>
<evidence type="ECO:0000256" key="5">
    <source>
        <dbReference type="SAM" id="Phobius"/>
    </source>
</evidence>
<dbReference type="Gene3D" id="1.20.1540.10">
    <property type="entry name" value="Rhomboid-like"/>
    <property type="match status" value="1"/>
</dbReference>
<feature type="transmembrane region" description="Helical" evidence="5">
    <location>
        <begin position="6"/>
        <end position="24"/>
    </location>
</feature>
<accession>A0A1H1IWB2</accession>